<feature type="domain" description="Carboxylesterase type B" evidence="1">
    <location>
        <begin position="10"/>
        <end position="62"/>
    </location>
</feature>
<accession>A0A444MR44</accession>
<dbReference type="Proteomes" id="UP000286701">
    <property type="component" value="Unassembled WGS sequence"/>
</dbReference>
<evidence type="ECO:0000313" key="3">
    <source>
        <dbReference type="Proteomes" id="UP000286701"/>
    </source>
</evidence>
<proteinExistence type="predicted"/>
<evidence type="ECO:0000313" key="2">
    <source>
        <dbReference type="EMBL" id="RWY54073.1"/>
    </source>
</evidence>
<comment type="caution">
    <text evidence="2">The sequence shown here is derived from an EMBL/GenBank/DDBJ whole genome shotgun (WGS) entry which is preliminary data.</text>
</comment>
<dbReference type="AlphaFoldDB" id="A0A444MR44"/>
<name>A0A444MR44_9SPHI</name>
<gene>
    <name evidence="2" type="ORF">EPL05_08485</name>
</gene>
<dbReference type="SUPFAM" id="SSF53474">
    <property type="entry name" value="alpha/beta-Hydrolases"/>
    <property type="match status" value="1"/>
</dbReference>
<dbReference type="InterPro" id="IPR002018">
    <property type="entry name" value="CarbesteraseB"/>
</dbReference>
<sequence>MSAEDDFVVAEAAEGKLRGIKKNGVCLFKGIPYAGSLSGDRRFKRPAKLEPWQGVTDALDAGSNTLF</sequence>
<dbReference type="InterPro" id="IPR029058">
    <property type="entry name" value="AB_hydrolase_fold"/>
</dbReference>
<organism evidence="2 3">
    <name type="scientific">Mucilaginibacter gilvus</name>
    <dbReference type="NCBI Taxonomy" id="2305909"/>
    <lineage>
        <taxon>Bacteria</taxon>
        <taxon>Pseudomonadati</taxon>
        <taxon>Bacteroidota</taxon>
        <taxon>Sphingobacteriia</taxon>
        <taxon>Sphingobacteriales</taxon>
        <taxon>Sphingobacteriaceae</taxon>
        <taxon>Mucilaginibacter</taxon>
    </lineage>
</organism>
<evidence type="ECO:0000259" key="1">
    <source>
        <dbReference type="Pfam" id="PF00135"/>
    </source>
</evidence>
<keyword evidence="3" id="KW-1185">Reference proteome</keyword>
<protein>
    <recommendedName>
        <fullName evidence="1">Carboxylesterase type B domain-containing protein</fullName>
    </recommendedName>
</protein>
<dbReference type="Pfam" id="PF00135">
    <property type="entry name" value="COesterase"/>
    <property type="match status" value="1"/>
</dbReference>
<dbReference type="EMBL" id="SBIW01000003">
    <property type="protein sequence ID" value="RWY54073.1"/>
    <property type="molecule type" value="Genomic_DNA"/>
</dbReference>
<dbReference type="Gene3D" id="3.40.50.1820">
    <property type="entry name" value="alpha/beta hydrolase"/>
    <property type="match status" value="1"/>
</dbReference>
<reference evidence="2 3" key="1">
    <citation type="submission" date="2019-01" db="EMBL/GenBank/DDBJ databases">
        <title>Mucilaginibacter antarcticum sp. nov., isolated from antarctic soil.</title>
        <authorList>
            <person name="Yan Y.-Q."/>
            <person name="Du Z.-J."/>
        </authorList>
    </citation>
    <scope>NUCLEOTIDE SEQUENCE [LARGE SCALE GENOMIC DNA]</scope>
    <source>
        <strain evidence="2 3">F01003</strain>
    </source>
</reference>
<dbReference type="OrthoDB" id="9775851at2"/>